<keyword evidence="6" id="KW-1185">Reference proteome</keyword>
<evidence type="ECO:0000313" key="5">
    <source>
        <dbReference type="EMBL" id="GBF51967.1"/>
    </source>
</evidence>
<keyword evidence="1" id="KW-0436">Ligase</keyword>
<dbReference type="PANTHER" id="PTHR42918:SF6">
    <property type="entry name" value="ELONGATION FACTOR P--(R)-BETA-LYSINE LIGASE"/>
    <property type="match status" value="1"/>
</dbReference>
<dbReference type="InterPro" id="IPR004364">
    <property type="entry name" value="Aa-tRNA-synt_II"/>
</dbReference>
<name>A0A2P2E517_9LEPT</name>
<dbReference type="SUPFAM" id="SSF55681">
    <property type="entry name" value="Class II aaRS and biotin synthetases"/>
    <property type="match status" value="1"/>
</dbReference>
<dbReference type="EMBL" id="BFBB01000009">
    <property type="protein sequence ID" value="GBF51967.1"/>
    <property type="molecule type" value="Genomic_DNA"/>
</dbReference>
<keyword evidence="2" id="KW-0547">Nucleotide-binding</keyword>
<dbReference type="GO" id="GO:0004824">
    <property type="term" value="F:lysine-tRNA ligase activity"/>
    <property type="evidence" value="ECO:0007669"/>
    <property type="project" value="TreeGrafter"/>
</dbReference>
<dbReference type="Gene3D" id="3.30.930.10">
    <property type="entry name" value="Bira Bifunctional Protein, Domain 2"/>
    <property type="match status" value="1"/>
</dbReference>
<evidence type="ECO:0000256" key="1">
    <source>
        <dbReference type="ARBA" id="ARBA00022598"/>
    </source>
</evidence>
<dbReference type="Proteomes" id="UP000245133">
    <property type="component" value="Unassembled WGS sequence"/>
</dbReference>
<accession>A0A2P2E517</accession>
<dbReference type="InterPro" id="IPR045864">
    <property type="entry name" value="aa-tRNA-synth_II/BPL/LPL"/>
</dbReference>
<evidence type="ECO:0000259" key="4">
    <source>
        <dbReference type="PROSITE" id="PS50862"/>
    </source>
</evidence>
<organism evidence="5 6">
    <name type="scientific">Leptospira ryugenii</name>
    <dbReference type="NCBI Taxonomy" id="1917863"/>
    <lineage>
        <taxon>Bacteria</taxon>
        <taxon>Pseudomonadati</taxon>
        <taxon>Spirochaetota</taxon>
        <taxon>Spirochaetia</taxon>
        <taxon>Leptospirales</taxon>
        <taxon>Leptospiraceae</taxon>
        <taxon>Leptospira</taxon>
    </lineage>
</organism>
<gene>
    <name evidence="5" type="ORF">LPTSP4_35050</name>
</gene>
<dbReference type="AlphaFoldDB" id="A0A2P2E517"/>
<dbReference type="InterPro" id="IPR006195">
    <property type="entry name" value="aa-tRNA-synth_II"/>
</dbReference>
<feature type="domain" description="Aminoacyl-transfer RNA synthetases class-II family profile" evidence="4">
    <location>
        <begin position="19"/>
        <end position="267"/>
    </location>
</feature>
<evidence type="ECO:0000313" key="6">
    <source>
        <dbReference type="Proteomes" id="UP000245133"/>
    </source>
</evidence>
<dbReference type="GO" id="GO:0005829">
    <property type="term" value="C:cytosol"/>
    <property type="evidence" value="ECO:0007669"/>
    <property type="project" value="TreeGrafter"/>
</dbReference>
<dbReference type="PANTHER" id="PTHR42918">
    <property type="entry name" value="LYSYL-TRNA SYNTHETASE"/>
    <property type="match status" value="1"/>
</dbReference>
<reference evidence="5 6" key="1">
    <citation type="submission" date="2018-02" db="EMBL/GenBank/DDBJ databases">
        <title>Novel Leptospira species isolated from soil and water in Japan.</title>
        <authorList>
            <person name="Nakao R."/>
            <person name="Masuzawa T."/>
        </authorList>
    </citation>
    <scope>NUCLEOTIDE SEQUENCE [LARGE SCALE GENOMIC DNA]</scope>
    <source>
        <strain evidence="5 6">YH101</strain>
    </source>
</reference>
<dbReference type="GO" id="GO:0000049">
    <property type="term" value="F:tRNA binding"/>
    <property type="evidence" value="ECO:0007669"/>
    <property type="project" value="TreeGrafter"/>
</dbReference>
<evidence type="ECO:0000256" key="2">
    <source>
        <dbReference type="ARBA" id="ARBA00022741"/>
    </source>
</evidence>
<protein>
    <submittedName>
        <fullName evidence="5">Putative EF-P lysine aminoacylase GenX</fullName>
    </submittedName>
</protein>
<proteinExistence type="predicted"/>
<dbReference type="PROSITE" id="PS50862">
    <property type="entry name" value="AA_TRNA_LIGASE_II"/>
    <property type="match status" value="1"/>
</dbReference>
<dbReference type="Pfam" id="PF00152">
    <property type="entry name" value="tRNA-synt_2"/>
    <property type="match status" value="1"/>
</dbReference>
<keyword evidence="3" id="KW-0067">ATP-binding</keyword>
<comment type="caution">
    <text evidence="5">The sequence shown here is derived from an EMBL/GenBank/DDBJ whole genome shotgun (WGS) entry which is preliminary data.</text>
</comment>
<evidence type="ECO:0000256" key="3">
    <source>
        <dbReference type="ARBA" id="ARBA00022840"/>
    </source>
</evidence>
<sequence>MITSPEYSLKQALSTGLDRIYEITHTFRSGEEGSPIHSPEFLMLELYARSWDDIKLRHFCKQYFQHLGHMFQTSQMETLARSLPIFADLQTEPYYREWKVEDLFLQHTGRGFQKRELVQTITQHSLTNSPLVDLDSWPYEDLFFLVFLNKIEPNLDLGIVFLYDYPEECAALSRVIEGRAKRFEIYWNRIELANAFWELRDPKEQRKRFVAEQRLREQLGKEVFPLDGDFLQVLDSGDFPDCSGISFGLDRIFMLLLGESSLHTLSPYAQSELGA</sequence>
<dbReference type="GO" id="GO:0006430">
    <property type="term" value="P:lysyl-tRNA aminoacylation"/>
    <property type="evidence" value="ECO:0007669"/>
    <property type="project" value="TreeGrafter"/>
</dbReference>
<dbReference type="GO" id="GO:0005524">
    <property type="term" value="F:ATP binding"/>
    <property type="evidence" value="ECO:0007669"/>
    <property type="project" value="InterPro"/>
</dbReference>